<keyword evidence="1" id="KW-1133">Transmembrane helix</keyword>
<dbReference type="RefSeq" id="WP_062626737.1">
    <property type="nucleotide sequence ID" value="NZ_AP018738.1"/>
</dbReference>
<keyword evidence="1" id="KW-0812">Transmembrane</keyword>
<dbReference type="Proteomes" id="UP000033070">
    <property type="component" value="Chromosome"/>
</dbReference>
<accession>A0A2Z6GE05</accession>
<keyword evidence="3" id="KW-1185">Reference proteome</keyword>
<keyword evidence="1" id="KW-0472">Membrane</keyword>
<dbReference type="KEGG" id="fam:OYT1_ch2290"/>
<name>A0A2Z6GE05_9PROT</name>
<dbReference type="AlphaFoldDB" id="A0A2Z6GE05"/>
<sequence length="252" mass="28713">MSKQSDAASGFAIFVGAILFILAYPFIWLYEQVGGRLLFAIVIGIPTAIFVYKDWKKDQLRKAEEAKPTESAEEKSARKKREAEEFHAQNIQIIQEREQQAQRGVEHNPARVHTVETDDGYLSIEWRQQFDEIKQAWNAGDYDFARAWLQKLAYAITNENTPPEVHEKFKKLMVAFTRDDPLYAEVMSAALPVIEANPGIVQSTLAKQFPQFDAEQFRYAMYYGEIIGDVARVKSGRSYALSAAPVNLPKDQ</sequence>
<organism evidence="2 3">
    <name type="scientific">Ferriphaselus amnicola</name>
    <dbReference type="NCBI Taxonomy" id="1188319"/>
    <lineage>
        <taxon>Bacteria</taxon>
        <taxon>Pseudomonadati</taxon>
        <taxon>Pseudomonadota</taxon>
        <taxon>Betaproteobacteria</taxon>
        <taxon>Nitrosomonadales</taxon>
        <taxon>Gallionellaceae</taxon>
        <taxon>Ferriphaselus</taxon>
    </lineage>
</organism>
<reference evidence="2 3" key="1">
    <citation type="submission" date="2018-06" db="EMBL/GenBank/DDBJ databases">
        <title>OYT1 Genome Sequencing.</title>
        <authorList>
            <person name="Kato S."/>
            <person name="Itoh T."/>
            <person name="Ohkuma M."/>
        </authorList>
    </citation>
    <scope>NUCLEOTIDE SEQUENCE [LARGE SCALE GENOMIC DNA]</scope>
    <source>
        <strain evidence="2 3">OYT1</strain>
    </source>
</reference>
<evidence type="ECO:0000313" key="3">
    <source>
        <dbReference type="Proteomes" id="UP000033070"/>
    </source>
</evidence>
<dbReference type="OrthoDB" id="5406095at2"/>
<gene>
    <name evidence="2" type="ORF">OYT1_ch2290</name>
</gene>
<dbReference type="STRING" id="1188319.OYT1_01567"/>
<dbReference type="EMBL" id="AP018738">
    <property type="protein sequence ID" value="BBE51806.1"/>
    <property type="molecule type" value="Genomic_DNA"/>
</dbReference>
<evidence type="ECO:0000256" key="1">
    <source>
        <dbReference type="SAM" id="Phobius"/>
    </source>
</evidence>
<feature type="transmembrane region" description="Helical" evidence="1">
    <location>
        <begin position="33"/>
        <end position="52"/>
    </location>
</feature>
<protein>
    <submittedName>
        <fullName evidence="2">Uncharacterized protein</fullName>
    </submittedName>
</protein>
<evidence type="ECO:0000313" key="2">
    <source>
        <dbReference type="EMBL" id="BBE51806.1"/>
    </source>
</evidence>
<proteinExistence type="predicted"/>
<feature type="transmembrane region" description="Helical" evidence="1">
    <location>
        <begin position="7"/>
        <end position="27"/>
    </location>
</feature>